<dbReference type="Proteomes" id="UP000077266">
    <property type="component" value="Unassembled WGS sequence"/>
</dbReference>
<sequence length="298" mass="34024">MTITALSRLPLELILLIVEHAARSGVRSDTSWVARLCLVCGVFRRVVTPILYGHVTITSDDDDTYECLAATSRMPNTPLVHARSVLFAYDFPEKAYTEASFKSIARALVNVSTFAGPTIALAELLNHVDELTLSSAYLIEIWVLPRFVKVQNLVQTLSYLHLVCNIYRPDWNQWPDLSSYHVEYLVIDLFAERNHLGIQFINLSSMMRLATSPPRLRRVLFRPRLVQQSDVQRTGQAVLEWATAQRDERVHIDDTFVPIGNSQSGFLWHELDEEDSLNGRSVWLQGRQAWRPLPHTLD</sequence>
<dbReference type="EMBL" id="KV426090">
    <property type="protein sequence ID" value="KZV88792.1"/>
    <property type="molecule type" value="Genomic_DNA"/>
</dbReference>
<keyword evidence="3" id="KW-1185">Reference proteome</keyword>
<evidence type="ECO:0000313" key="2">
    <source>
        <dbReference type="EMBL" id="KZV88792.1"/>
    </source>
</evidence>
<feature type="chain" id="PRO_5007857661" description="F-box domain-containing protein" evidence="1">
    <location>
        <begin position="25"/>
        <end position="298"/>
    </location>
</feature>
<evidence type="ECO:0000256" key="1">
    <source>
        <dbReference type="SAM" id="SignalP"/>
    </source>
</evidence>
<dbReference type="InParanoid" id="A0A165FD29"/>
<protein>
    <recommendedName>
        <fullName evidence="4">F-box domain-containing protein</fullName>
    </recommendedName>
</protein>
<evidence type="ECO:0008006" key="4">
    <source>
        <dbReference type="Google" id="ProtNLM"/>
    </source>
</evidence>
<organism evidence="2 3">
    <name type="scientific">Exidia glandulosa HHB12029</name>
    <dbReference type="NCBI Taxonomy" id="1314781"/>
    <lineage>
        <taxon>Eukaryota</taxon>
        <taxon>Fungi</taxon>
        <taxon>Dikarya</taxon>
        <taxon>Basidiomycota</taxon>
        <taxon>Agaricomycotina</taxon>
        <taxon>Agaricomycetes</taxon>
        <taxon>Auriculariales</taxon>
        <taxon>Exidiaceae</taxon>
        <taxon>Exidia</taxon>
    </lineage>
</organism>
<feature type="signal peptide" evidence="1">
    <location>
        <begin position="1"/>
        <end position="24"/>
    </location>
</feature>
<accession>A0A165FD29</accession>
<name>A0A165FD29_EXIGL</name>
<evidence type="ECO:0000313" key="3">
    <source>
        <dbReference type="Proteomes" id="UP000077266"/>
    </source>
</evidence>
<reference evidence="2 3" key="1">
    <citation type="journal article" date="2016" name="Mol. Biol. Evol.">
        <title>Comparative Genomics of Early-Diverging Mushroom-Forming Fungi Provides Insights into the Origins of Lignocellulose Decay Capabilities.</title>
        <authorList>
            <person name="Nagy L.G."/>
            <person name="Riley R."/>
            <person name="Tritt A."/>
            <person name="Adam C."/>
            <person name="Daum C."/>
            <person name="Floudas D."/>
            <person name="Sun H."/>
            <person name="Yadav J.S."/>
            <person name="Pangilinan J."/>
            <person name="Larsson K.H."/>
            <person name="Matsuura K."/>
            <person name="Barry K."/>
            <person name="Labutti K."/>
            <person name="Kuo R."/>
            <person name="Ohm R.A."/>
            <person name="Bhattacharya S.S."/>
            <person name="Shirouzu T."/>
            <person name="Yoshinaga Y."/>
            <person name="Martin F.M."/>
            <person name="Grigoriev I.V."/>
            <person name="Hibbett D.S."/>
        </authorList>
    </citation>
    <scope>NUCLEOTIDE SEQUENCE [LARGE SCALE GENOMIC DNA]</scope>
    <source>
        <strain evidence="2 3">HHB12029</strain>
    </source>
</reference>
<keyword evidence="1" id="KW-0732">Signal</keyword>
<proteinExistence type="predicted"/>
<gene>
    <name evidence="2" type="ORF">EXIGLDRAFT_772383</name>
</gene>
<dbReference type="AlphaFoldDB" id="A0A165FD29"/>